<organism evidence="2 3">
    <name type="scientific">Pelobates cultripes</name>
    <name type="common">Western spadefoot toad</name>
    <dbReference type="NCBI Taxonomy" id="61616"/>
    <lineage>
        <taxon>Eukaryota</taxon>
        <taxon>Metazoa</taxon>
        <taxon>Chordata</taxon>
        <taxon>Craniata</taxon>
        <taxon>Vertebrata</taxon>
        <taxon>Euteleostomi</taxon>
        <taxon>Amphibia</taxon>
        <taxon>Batrachia</taxon>
        <taxon>Anura</taxon>
        <taxon>Pelobatoidea</taxon>
        <taxon>Pelobatidae</taxon>
        <taxon>Pelobates</taxon>
    </lineage>
</organism>
<dbReference type="EMBL" id="OW240921">
    <property type="protein sequence ID" value="CAH2319439.1"/>
    <property type="molecule type" value="Genomic_DNA"/>
</dbReference>
<evidence type="ECO:0000256" key="1">
    <source>
        <dbReference type="SAM" id="MobiDB-lite"/>
    </source>
</evidence>
<reference evidence="2" key="1">
    <citation type="submission" date="2022-03" db="EMBL/GenBank/DDBJ databases">
        <authorList>
            <person name="Alioto T."/>
            <person name="Alioto T."/>
            <person name="Gomez Garrido J."/>
        </authorList>
    </citation>
    <scope>NUCLEOTIDE SEQUENCE</scope>
</reference>
<feature type="compositionally biased region" description="Low complexity" evidence="1">
    <location>
        <begin position="14"/>
        <end position="26"/>
    </location>
</feature>
<gene>
    <name evidence="2" type="ORF">PECUL_23A052860</name>
</gene>
<feature type="compositionally biased region" description="Basic residues" evidence="1">
    <location>
        <begin position="1"/>
        <end position="10"/>
    </location>
</feature>
<dbReference type="Proteomes" id="UP001295444">
    <property type="component" value="Chromosome 10"/>
</dbReference>
<proteinExistence type="predicted"/>
<dbReference type="AlphaFoldDB" id="A0AAD1TBB6"/>
<evidence type="ECO:0000313" key="3">
    <source>
        <dbReference type="Proteomes" id="UP001295444"/>
    </source>
</evidence>
<protein>
    <submittedName>
        <fullName evidence="2">Uncharacterized protein</fullName>
    </submittedName>
</protein>
<keyword evidence="3" id="KW-1185">Reference proteome</keyword>
<evidence type="ECO:0000313" key="2">
    <source>
        <dbReference type="EMBL" id="CAH2319439.1"/>
    </source>
</evidence>
<accession>A0AAD1TBB6</accession>
<feature type="region of interest" description="Disordered" evidence="1">
    <location>
        <begin position="1"/>
        <end position="35"/>
    </location>
</feature>
<name>A0AAD1TBB6_PELCU</name>
<sequence>MQDLHLKKKSLIFQSKNSSKSKNQQSHCPHTDAFQPKLLSKYHTLKNTSYTARIVDTGEKEKINNES</sequence>